<dbReference type="EMBL" id="JAMZMK010006496">
    <property type="protein sequence ID" value="KAI7748609.1"/>
    <property type="molecule type" value="Genomic_DNA"/>
</dbReference>
<dbReference type="AlphaFoldDB" id="A0AAD5CX70"/>
<name>A0AAD5CX70_AMBAR</name>
<dbReference type="InterPro" id="IPR006140">
    <property type="entry name" value="D-isomer_DH_NAD-bd"/>
</dbReference>
<dbReference type="Pfam" id="PF02826">
    <property type="entry name" value="2-Hacid_dh_C"/>
    <property type="match status" value="1"/>
</dbReference>
<dbReference type="GO" id="GO:0051287">
    <property type="term" value="F:NAD binding"/>
    <property type="evidence" value="ECO:0007669"/>
    <property type="project" value="InterPro"/>
</dbReference>
<evidence type="ECO:0000259" key="4">
    <source>
        <dbReference type="Pfam" id="PF02826"/>
    </source>
</evidence>
<reference evidence="5" key="1">
    <citation type="submission" date="2022-06" db="EMBL/GenBank/DDBJ databases">
        <title>Uncovering the hologenomic basis of an extraordinary plant invasion.</title>
        <authorList>
            <person name="Bieker V.C."/>
            <person name="Martin M.D."/>
            <person name="Gilbert T."/>
            <person name="Hodgins K."/>
            <person name="Battlay P."/>
            <person name="Petersen B."/>
            <person name="Wilson J."/>
        </authorList>
    </citation>
    <scope>NUCLEOTIDE SEQUENCE</scope>
    <source>
        <strain evidence="5">AA19_3_7</strain>
        <tissue evidence="5">Leaf</tissue>
    </source>
</reference>
<accession>A0AAD5CX70</accession>
<evidence type="ECO:0000313" key="5">
    <source>
        <dbReference type="EMBL" id="KAI7748609.1"/>
    </source>
</evidence>
<feature type="domain" description="D-isomer specific 2-hydroxyacid dehydrogenase NAD-binding" evidence="4">
    <location>
        <begin position="1"/>
        <end position="130"/>
    </location>
</feature>
<keyword evidence="1" id="KW-0521">NADP</keyword>
<sequence length="164" mass="18333">MGSIGLNVAKRLDAFGCIILYTSRNKKPHVKFPFCTNIQELAAKCEILVICCALTNQTRHMVDKSVMLALGRDGIIVNIARGAIINEKDLVQCLLKHEIAGVGLDVFEDEPNVPKELFELDNVVMTPHHAVMTEESMRNLYELVVGNLDAFFSNKPLMFEVMQV</sequence>
<protein>
    <recommendedName>
        <fullName evidence="4">D-isomer specific 2-hydroxyacid dehydrogenase NAD-binding domain-containing protein</fullName>
    </recommendedName>
</protein>
<organism evidence="5 6">
    <name type="scientific">Ambrosia artemisiifolia</name>
    <name type="common">Common ragweed</name>
    <dbReference type="NCBI Taxonomy" id="4212"/>
    <lineage>
        <taxon>Eukaryota</taxon>
        <taxon>Viridiplantae</taxon>
        <taxon>Streptophyta</taxon>
        <taxon>Embryophyta</taxon>
        <taxon>Tracheophyta</taxon>
        <taxon>Spermatophyta</taxon>
        <taxon>Magnoliopsida</taxon>
        <taxon>eudicotyledons</taxon>
        <taxon>Gunneridae</taxon>
        <taxon>Pentapetalae</taxon>
        <taxon>asterids</taxon>
        <taxon>campanulids</taxon>
        <taxon>Asterales</taxon>
        <taxon>Asteraceae</taxon>
        <taxon>Asteroideae</taxon>
        <taxon>Heliantheae alliance</taxon>
        <taxon>Heliantheae</taxon>
        <taxon>Ambrosia</taxon>
    </lineage>
</organism>
<dbReference type="GO" id="GO:0016618">
    <property type="term" value="F:hydroxypyruvate reductase [NAD(P)H] activity"/>
    <property type="evidence" value="ECO:0007669"/>
    <property type="project" value="TreeGrafter"/>
</dbReference>
<dbReference type="SUPFAM" id="SSF51735">
    <property type="entry name" value="NAD(P)-binding Rossmann-fold domains"/>
    <property type="match status" value="1"/>
</dbReference>
<keyword evidence="6" id="KW-1185">Reference proteome</keyword>
<evidence type="ECO:0000256" key="1">
    <source>
        <dbReference type="ARBA" id="ARBA00022857"/>
    </source>
</evidence>
<dbReference type="InterPro" id="IPR036291">
    <property type="entry name" value="NAD(P)-bd_dom_sf"/>
</dbReference>
<dbReference type="FunFam" id="3.40.50.720:FF:000213">
    <property type="entry name" value="Putative 2-hydroxyacid dehydrogenase"/>
    <property type="match status" value="1"/>
</dbReference>
<evidence type="ECO:0000256" key="3">
    <source>
        <dbReference type="ARBA" id="ARBA00023027"/>
    </source>
</evidence>
<dbReference type="InterPro" id="IPR050223">
    <property type="entry name" value="D-isomer_2-hydroxyacid_DH"/>
</dbReference>
<dbReference type="Proteomes" id="UP001206925">
    <property type="component" value="Unassembled WGS sequence"/>
</dbReference>
<comment type="caution">
    <text evidence="5">The sequence shown here is derived from an EMBL/GenBank/DDBJ whole genome shotgun (WGS) entry which is preliminary data.</text>
</comment>
<proteinExistence type="predicted"/>
<keyword evidence="3" id="KW-0520">NAD</keyword>
<evidence type="ECO:0000313" key="6">
    <source>
        <dbReference type="Proteomes" id="UP001206925"/>
    </source>
</evidence>
<dbReference type="PANTHER" id="PTHR10996">
    <property type="entry name" value="2-HYDROXYACID DEHYDROGENASE-RELATED"/>
    <property type="match status" value="1"/>
</dbReference>
<dbReference type="GO" id="GO:0030267">
    <property type="term" value="F:glyoxylate reductase (NADPH) activity"/>
    <property type="evidence" value="ECO:0007669"/>
    <property type="project" value="TreeGrafter"/>
</dbReference>
<gene>
    <name evidence="5" type="ORF">M8C21_012409</name>
</gene>
<evidence type="ECO:0000256" key="2">
    <source>
        <dbReference type="ARBA" id="ARBA00023002"/>
    </source>
</evidence>
<dbReference type="Gene3D" id="3.40.50.720">
    <property type="entry name" value="NAD(P)-binding Rossmann-like Domain"/>
    <property type="match status" value="2"/>
</dbReference>
<dbReference type="PANTHER" id="PTHR10996:SF270">
    <property type="entry name" value="GLYOXYLATE_HYDROXYPYRUVATE REDUCTASE HPR3-LIKE"/>
    <property type="match status" value="1"/>
</dbReference>
<keyword evidence="2" id="KW-0560">Oxidoreductase</keyword>
<dbReference type="GO" id="GO:0005829">
    <property type="term" value="C:cytosol"/>
    <property type="evidence" value="ECO:0007669"/>
    <property type="project" value="TreeGrafter"/>
</dbReference>